<sequence>MSTLQVVIAEDNSNARDILTRFLETFEQVEIIGAASDGEQLVRLVLQKRPHLVLADINMPGMSGLEAVRECLRLLPELLVVFVTAYDQYAVEAFEIHAFDYIVKPVQFVRLAQVIERAKRVVQTLPASPPQVQSVPAEQEAKIMIQSSRAIHFVPLEDILFIEKMGRKTVVHTRAATFETYESLASVMKKLGPGFVQSHRAYIIHLRHVLTIKPSGDSVIVQFYDYEPTAFASRDKLNEIMDRLVSSY</sequence>
<dbReference type="InterPro" id="IPR007492">
    <property type="entry name" value="LytTR_DNA-bd_dom"/>
</dbReference>
<dbReference type="SMART" id="SM00850">
    <property type="entry name" value="LytTR"/>
    <property type="match status" value="1"/>
</dbReference>
<feature type="domain" description="Response regulatory" evidence="6">
    <location>
        <begin position="5"/>
        <end position="119"/>
    </location>
</feature>
<reference evidence="8 9" key="1">
    <citation type="submission" date="2018-06" db="EMBL/GenBank/DDBJ databases">
        <title>Paenibacillus imtechensis sp. nov.</title>
        <authorList>
            <person name="Pinnaka A.K."/>
            <person name="Singh H."/>
            <person name="Kaur M."/>
        </authorList>
    </citation>
    <scope>NUCLEOTIDE SEQUENCE [LARGE SCALE GENOMIC DNA]</scope>
    <source>
        <strain evidence="8 9">SMB1</strain>
    </source>
</reference>
<dbReference type="GO" id="GO:0006355">
    <property type="term" value="P:regulation of DNA-templated transcription"/>
    <property type="evidence" value="ECO:0007669"/>
    <property type="project" value="TreeGrafter"/>
</dbReference>
<feature type="modified residue" description="4-aspartylphosphate" evidence="5">
    <location>
        <position position="56"/>
    </location>
</feature>
<dbReference type="GO" id="GO:0000976">
    <property type="term" value="F:transcription cis-regulatory region binding"/>
    <property type="evidence" value="ECO:0007669"/>
    <property type="project" value="TreeGrafter"/>
</dbReference>
<dbReference type="GO" id="GO:0005829">
    <property type="term" value="C:cytosol"/>
    <property type="evidence" value="ECO:0007669"/>
    <property type="project" value="TreeGrafter"/>
</dbReference>
<evidence type="ECO:0000256" key="1">
    <source>
        <dbReference type="ARBA" id="ARBA00022553"/>
    </source>
</evidence>
<keyword evidence="3 8" id="KW-0238">DNA-binding</keyword>
<dbReference type="InterPro" id="IPR001789">
    <property type="entry name" value="Sig_transdc_resp-reg_receiver"/>
</dbReference>
<dbReference type="Pfam" id="PF04397">
    <property type="entry name" value="LytTR"/>
    <property type="match status" value="1"/>
</dbReference>
<dbReference type="EMBL" id="QKRB01000051">
    <property type="protein sequence ID" value="PZD94690.1"/>
    <property type="molecule type" value="Genomic_DNA"/>
</dbReference>
<dbReference type="PANTHER" id="PTHR48111:SF3">
    <property type="entry name" value="TRANSCRIPTIONAL REGULATORY PROTEIN BTSR"/>
    <property type="match status" value="1"/>
</dbReference>
<evidence type="ECO:0000313" key="9">
    <source>
        <dbReference type="Proteomes" id="UP000249522"/>
    </source>
</evidence>
<dbReference type="RefSeq" id="WP_111147911.1">
    <property type="nucleotide sequence ID" value="NZ_QKRB01000051.1"/>
</dbReference>
<organism evidence="8 9">
    <name type="scientific">Paenibacillus sambharensis</name>
    <dbReference type="NCBI Taxonomy" id="1803190"/>
    <lineage>
        <taxon>Bacteria</taxon>
        <taxon>Bacillati</taxon>
        <taxon>Bacillota</taxon>
        <taxon>Bacilli</taxon>
        <taxon>Bacillales</taxon>
        <taxon>Paenibacillaceae</taxon>
        <taxon>Paenibacillus</taxon>
    </lineage>
</organism>
<gene>
    <name evidence="8" type="ORF">DNH61_17215</name>
</gene>
<proteinExistence type="predicted"/>
<dbReference type="Gene3D" id="3.40.50.2300">
    <property type="match status" value="1"/>
</dbReference>
<keyword evidence="4" id="KW-0804">Transcription</keyword>
<accession>A0A2W1L979</accession>
<dbReference type="SUPFAM" id="SSF52172">
    <property type="entry name" value="CheY-like"/>
    <property type="match status" value="1"/>
</dbReference>
<protein>
    <submittedName>
        <fullName evidence="8">DNA-binding response regulator</fullName>
    </submittedName>
</protein>
<dbReference type="OrthoDB" id="9809318at2"/>
<comment type="caution">
    <text evidence="8">The sequence shown here is derived from an EMBL/GenBank/DDBJ whole genome shotgun (WGS) entry which is preliminary data.</text>
</comment>
<dbReference type="GO" id="GO:0000156">
    <property type="term" value="F:phosphorelay response regulator activity"/>
    <property type="evidence" value="ECO:0007669"/>
    <property type="project" value="TreeGrafter"/>
</dbReference>
<dbReference type="AlphaFoldDB" id="A0A2W1L979"/>
<evidence type="ECO:0000259" key="6">
    <source>
        <dbReference type="PROSITE" id="PS50110"/>
    </source>
</evidence>
<evidence type="ECO:0000256" key="5">
    <source>
        <dbReference type="PROSITE-ProRule" id="PRU00169"/>
    </source>
</evidence>
<dbReference type="PROSITE" id="PS50930">
    <property type="entry name" value="HTH_LYTTR"/>
    <property type="match status" value="1"/>
</dbReference>
<dbReference type="Gene3D" id="2.40.50.1020">
    <property type="entry name" value="LytTr DNA-binding domain"/>
    <property type="match status" value="1"/>
</dbReference>
<evidence type="ECO:0000256" key="2">
    <source>
        <dbReference type="ARBA" id="ARBA00023015"/>
    </source>
</evidence>
<feature type="domain" description="HTH LytTR-type" evidence="7">
    <location>
        <begin position="143"/>
        <end position="246"/>
    </location>
</feature>
<evidence type="ECO:0000259" key="7">
    <source>
        <dbReference type="PROSITE" id="PS50930"/>
    </source>
</evidence>
<dbReference type="PANTHER" id="PTHR48111">
    <property type="entry name" value="REGULATOR OF RPOS"/>
    <property type="match status" value="1"/>
</dbReference>
<dbReference type="InterPro" id="IPR011006">
    <property type="entry name" value="CheY-like_superfamily"/>
</dbReference>
<dbReference type="SMART" id="SM00448">
    <property type="entry name" value="REC"/>
    <property type="match status" value="1"/>
</dbReference>
<dbReference type="Proteomes" id="UP000249522">
    <property type="component" value="Unassembled WGS sequence"/>
</dbReference>
<dbReference type="Pfam" id="PF00072">
    <property type="entry name" value="Response_reg"/>
    <property type="match status" value="1"/>
</dbReference>
<dbReference type="InterPro" id="IPR039420">
    <property type="entry name" value="WalR-like"/>
</dbReference>
<keyword evidence="9" id="KW-1185">Reference proteome</keyword>
<name>A0A2W1L979_9BACL</name>
<keyword evidence="2" id="KW-0805">Transcription regulation</keyword>
<evidence type="ECO:0000256" key="3">
    <source>
        <dbReference type="ARBA" id="ARBA00023125"/>
    </source>
</evidence>
<dbReference type="PROSITE" id="PS50110">
    <property type="entry name" value="RESPONSE_REGULATORY"/>
    <property type="match status" value="1"/>
</dbReference>
<evidence type="ECO:0000313" key="8">
    <source>
        <dbReference type="EMBL" id="PZD94690.1"/>
    </source>
</evidence>
<keyword evidence="1 5" id="KW-0597">Phosphoprotein</keyword>
<evidence type="ECO:0000256" key="4">
    <source>
        <dbReference type="ARBA" id="ARBA00023163"/>
    </source>
</evidence>
<dbReference type="GO" id="GO:0032993">
    <property type="term" value="C:protein-DNA complex"/>
    <property type="evidence" value="ECO:0007669"/>
    <property type="project" value="TreeGrafter"/>
</dbReference>